<gene>
    <name evidence="3" type="ORF">CHILSU_LOCUS9298</name>
</gene>
<dbReference type="Proteomes" id="UP001153292">
    <property type="component" value="Chromosome 5"/>
</dbReference>
<dbReference type="EMBL" id="OU963898">
    <property type="protein sequence ID" value="CAH0405927.1"/>
    <property type="molecule type" value="Genomic_DNA"/>
</dbReference>
<name>A0ABN8BCC7_CHISP</name>
<keyword evidence="4" id="KW-1185">Reference proteome</keyword>
<keyword evidence="1" id="KW-0472">Membrane</keyword>
<evidence type="ECO:0000313" key="4">
    <source>
        <dbReference type="Proteomes" id="UP001153292"/>
    </source>
</evidence>
<evidence type="ECO:0000256" key="1">
    <source>
        <dbReference type="SAM" id="Phobius"/>
    </source>
</evidence>
<reference evidence="3" key="1">
    <citation type="submission" date="2021-12" db="EMBL/GenBank/DDBJ databases">
        <authorList>
            <person name="King R."/>
        </authorList>
    </citation>
    <scope>NUCLEOTIDE SEQUENCE</scope>
</reference>
<dbReference type="Pfam" id="PF10601">
    <property type="entry name" value="zf-LITAF-like"/>
    <property type="match status" value="1"/>
</dbReference>
<evidence type="ECO:0000313" key="3">
    <source>
        <dbReference type="EMBL" id="CAH0405927.1"/>
    </source>
</evidence>
<keyword evidence="1" id="KW-1133">Transmembrane helix</keyword>
<keyword evidence="1" id="KW-0812">Transmembrane</keyword>
<sequence>MVVTWVSVDTQHMYHQIERSRDEIELDLLQVGSEPVGVRCPHCQEDVMSRVEYKITMCTHAIALIMGIFLWLSLAILAPNKSERQYARVERGPETNFCPEDDARCSDAEKFVQRTVAFKQKLSFGGVDMYV</sequence>
<accession>A0ABN8BCC7</accession>
<protein>
    <recommendedName>
        <fullName evidence="2">LITAF domain-containing protein</fullName>
    </recommendedName>
</protein>
<feature type="domain" description="LITAF" evidence="2">
    <location>
        <begin position="34"/>
        <end position="76"/>
    </location>
</feature>
<evidence type="ECO:0000259" key="2">
    <source>
        <dbReference type="Pfam" id="PF10601"/>
    </source>
</evidence>
<feature type="transmembrane region" description="Helical" evidence="1">
    <location>
        <begin position="59"/>
        <end position="78"/>
    </location>
</feature>
<organism evidence="3 4">
    <name type="scientific">Chilo suppressalis</name>
    <name type="common">Asiatic rice borer moth</name>
    <dbReference type="NCBI Taxonomy" id="168631"/>
    <lineage>
        <taxon>Eukaryota</taxon>
        <taxon>Metazoa</taxon>
        <taxon>Ecdysozoa</taxon>
        <taxon>Arthropoda</taxon>
        <taxon>Hexapoda</taxon>
        <taxon>Insecta</taxon>
        <taxon>Pterygota</taxon>
        <taxon>Neoptera</taxon>
        <taxon>Endopterygota</taxon>
        <taxon>Lepidoptera</taxon>
        <taxon>Glossata</taxon>
        <taxon>Ditrysia</taxon>
        <taxon>Pyraloidea</taxon>
        <taxon>Crambidae</taxon>
        <taxon>Crambinae</taxon>
        <taxon>Chilo</taxon>
    </lineage>
</organism>
<dbReference type="InterPro" id="IPR006629">
    <property type="entry name" value="LITAF"/>
</dbReference>
<proteinExistence type="predicted"/>